<evidence type="ECO:0000313" key="6">
    <source>
        <dbReference type="EMBL" id="OJA20610.1"/>
    </source>
</evidence>
<dbReference type="InterPro" id="IPR002130">
    <property type="entry name" value="Cyclophilin-type_PPIase_dom"/>
</dbReference>
<evidence type="ECO:0000256" key="3">
    <source>
        <dbReference type="ARBA" id="ARBA00023235"/>
    </source>
</evidence>
<keyword evidence="3 4" id="KW-0413">Isomerase</keyword>
<dbReference type="GO" id="GO:0003755">
    <property type="term" value="F:peptidyl-prolyl cis-trans isomerase activity"/>
    <property type="evidence" value="ECO:0007669"/>
    <property type="project" value="UniProtKB-UniRule"/>
</dbReference>
<dbReference type="Proteomes" id="UP000183567">
    <property type="component" value="Unassembled WGS sequence"/>
</dbReference>
<evidence type="ECO:0000313" key="7">
    <source>
        <dbReference type="Proteomes" id="UP000183567"/>
    </source>
</evidence>
<comment type="caution">
    <text evidence="6">The sequence shown here is derived from an EMBL/GenBank/DDBJ whole genome shotgun (WGS) entry which is preliminary data.</text>
</comment>
<dbReference type="GO" id="GO:0006457">
    <property type="term" value="P:protein folding"/>
    <property type="evidence" value="ECO:0007669"/>
    <property type="project" value="TreeGrafter"/>
</dbReference>
<accession>A0A1J8RFQ4</accession>
<dbReference type="GO" id="GO:0005737">
    <property type="term" value="C:cytoplasm"/>
    <property type="evidence" value="ECO:0007669"/>
    <property type="project" value="TreeGrafter"/>
</dbReference>
<dbReference type="EMBL" id="LVVM01000499">
    <property type="protein sequence ID" value="OJA20610.1"/>
    <property type="molecule type" value="Genomic_DNA"/>
</dbReference>
<evidence type="ECO:0000256" key="2">
    <source>
        <dbReference type="ARBA" id="ARBA00023110"/>
    </source>
</evidence>
<dbReference type="Gene3D" id="2.40.100.10">
    <property type="entry name" value="Cyclophilin-like"/>
    <property type="match status" value="1"/>
</dbReference>
<sequence length="238" mass="26038">MSSTNVHLDIFMGDKEQHKLDETAYLYTCDLLANSAAIYGLPSDPHHLSQEQQEILREIDKSRALRFVPPDPICVGRLVFELNPEPSLKKTTTNFTALCTGEKGKCKNARNKDLHYLGCPIHRIVRGFVAQGGDITRGDGSGGESIYGGKFNDEKDGLKIKMRKGTLAMANSGKNTNSSQFFIVLTDDETQLAKLNSKYVVFGELKSGFEVLDKLNKAGDVNGKPSVPVWIGGCGKGL</sequence>
<dbReference type="AlphaFoldDB" id="A0A1J8RFQ4"/>
<dbReference type="OrthoDB" id="193499at2759"/>
<dbReference type="PRINTS" id="PR00153">
    <property type="entry name" value="CSAPPISMRASE"/>
</dbReference>
<dbReference type="PANTHER" id="PTHR11071:SF561">
    <property type="entry name" value="PEPTIDYL-PROLYL CIS-TRANS ISOMERASE D-RELATED"/>
    <property type="match status" value="1"/>
</dbReference>
<dbReference type="EC" id="5.2.1.8" evidence="4"/>
<dbReference type="GO" id="GO:0016018">
    <property type="term" value="F:cyclosporin A binding"/>
    <property type="evidence" value="ECO:0007669"/>
    <property type="project" value="TreeGrafter"/>
</dbReference>
<comment type="function">
    <text evidence="4">PPIases accelerate the folding of proteins. It catalyzes the cis-trans isomerization of proline imidic peptide bonds in oligopeptides.</text>
</comment>
<name>A0A1J8RFQ4_9AGAM</name>
<feature type="domain" description="PPIase cyclophilin-type" evidence="5">
    <location>
        <begin position="75"/>
        <end position="236"/>
    </location>
</feature>
<dbReference type="SUPFAM" id="SSF50891">
    <property type="entry name" value="Cyclophilin-like"/>
    <property type="match status" value="1"/>
</dbReference>
<comment type="similarity">
    <text evidence="4">Belongs to the cyclophilin-type PPIase family.</text>
</comment>
<dbReference type="InterPro" id="IPR029000">
    <property type="entry name" value="Cyclophilin-like_dom_sf"/>
</dbReference>
<evidence type="ECO:0000256" key="4">
    <source>
        <dbReference type="RuleBase" id="RU363019"/>
    </source>
</evidence>
<dbReference type="STRING" id="180088.A0A1J8RFQ4"/>
<keyword evidence="7" id="KW-1185">Reference proteome</keyword>
<gene>
    <name evidence="6" type="ORF">AZE42_07756</name>
</gene>
<comment type="catalytic activity">
    <reaction evidence="1 4">
        <text>[protein]-peptidylproline (omega=180) = [protein]-peptidylproline (omega=0)</text>
        <dbReference type="Rhea" id="RHEA:16237"/>
        <dbReference type="Rhea" id="RHEA-COMP:10747"/>
        <dbReference type="Rhea" id="RHEA-COMP:10748"/>
        <dbReference type="ChEBI" id="CHEBI:83833"/>
        <dbReference type="ChEBI" id="CHEBI:83834"/>
        <dbReference type="EC" id="5.2.1.8"/>
    </reaction>
</comment>
<proteinExistence type="inferred from homology"/>
<dbReference type="PANTHER" id="PTHR11071">
    <property type="entry name" value="PEPTIDYL-PROLYL CIS-TRANS ISOMERASE"/>
    <property type="match status" value="1"/>
</dbReference>
<keyword evidence="2 4" id="KW-0697">Rotamase</keyword>
<dbReference type="PROSITE" id="PS50072">
    <property type="entry name" value="CSA_PPIASE_2"/>
    <property type="match status" value="1"/>
</dbReference>
<evidence type="ECO:0000259" key="5">
    <source>
        <dbReference type="PROSITE" id="PS50072"/>
    </source>
</evidence>
<protein>
    <recommendedName>
        <fullName evidence="4">Peptidyl-prolyl cis-trans isomerase</fullName>
        <shortName evidence="4">PPIase</shortName>
        <ecNumber evidence="4">5.2.1.8</ecNumber>
    </recommendedName>
</protein>
<dbReference type="Pfam" id="PF00160">
    <property type="entry name" value="Pro_isomerase"/>
    <property type="match status" value="1"/>
</dbReference>
<organism evidence="6 7">
    <name type="scientific">Rhizopogon vesiculosus</name>
    <dbReference type="NCBI Taxonomy" id="180088"/>
    <lineage>
        <taxon>Eukaryota</taxon>
        <taxon>Fungi</taxon>
        <taxon>Dikarya</taxon>
        <taxon>Basidiomycota</taxon>
        <taxon>Agaricomycotina</taxon>
        <taxon>Agaricomycetes</taxon>
        <taxon>Agaricomycetidae</taxon>
        <taxon>Boletales</taxon>
        <taxon>Suillineae</taxon>
        <taxon>Rhizopogonaceae</taxon>
        <taxon>Rhizopogon</taxon>
    </lineage>
</organism>
<reference evidence="6 7" key="1">
    <citation type="submission" date="2016-03" db="EMBL/GenBank/DDBJ databases">
        <title>Comparative genomics of the ectomycorrhizal sister species Rhizopogon vinicolor and Rhizopogon vesiculosus (Basidiomycota: Boletales) reveals a divergence of the mating type B locus.</title>
        <authorList>
            <person name="Mujic A.B."/>
            <person name="Kuo A."/>
            <person name="Tritt A."/>
            <person name="Lipzen A."/>
            <person name="Chen C."/>
            <person name="Johnson J."/>
            <person name="Sharma A."/>
            <person name="Barry K."/>
            <person name="Grigoriev I.V."/>
            <person name="Spatafora J.W."/>
        </authorList>
    </citation>
    <scope>NUCLEOTIDE SEQUENCE [LARGE SCALE GENOMIC DNA]</scope>
    <source>
        <strain evidence="6 7">AM-OR11-056</strain>
    </source>
</reference>
<evidence type="ECO:0000256" key="1">
    <source>
        <dbReference type="ARBA" id="ARBA00000971"/>
    </source>
</evidence>